<gene>
    <name evidence="4" type="primary">nagB</name>
    <name evidence="6" type="ORF">OL234_07345</name>
</gene>
<dbReference type="Pfam" id="PF01182">
    <property type="entry name" value="Glucosamine_iso"/>
    <property type="match status" value="1"/>
</dbReference>
<keyword evidence="2 4" id="KW-0378">Hydrolase</keyword>
<dbReference type="FunFam" id="3.40.50.1360:FF:000003">
    <property type="entry name" value="Glucosamine-6-phosphate deaminase"/>
    <property type="match status" value="1"/>
</dbReference>
<dbReference type="RefSeq" id="WP_275468599.1">
    <property type="nucleotide sequence ID" value="NZ_CP110232.1"/>
</dbReference>
<keyword evidence="3 4" id="KW-0119">Carbohydrate metabolism</keyword>
<comment type="caution">
    <text evidence="4">Lacks conserved residue(s) required for the propagation of feature annotation.</text>
</comment>
<dbReference type="Gene3D" id="3.40.50.1360">
    <property type="match status" value="1"/>
</dbReference>
<evidence type="ECO:0000256" key="1">
    <source>
        <dbReference type="ARBA" id="ARBA00000644"/>
    </source>
</evidence>
<organism evidence="6 7">
    <name type="scientific">Vagococcus intermedius</name>
    <dbReference type="NCBI Taxonomy" id="2991418"/>
    <lineage>
        <taxon>Bacteria</taxon>
        <taxon>Bacillati</taxon>
        <taxon>Bacillota</taxon>
        <taxon>Bacilli</taxon>
        <taxon>Lactobacillales</taxon>
        <taxon>Enterococcaceae</taxon>
        <taxon>Vagococcus</taxon>
    </lineage>
</organism>
<proteinExistence type="inferred from homology"/>
<evidence type="ECO:0000313" key="7">
    <source>
        <dbReference type="Proteomes" id="UP001179647"/>
    </source>
</evidence>
<dbReference type="CDD" id="cd01399">
    <property type="entry name" value="GlcN6P_deaminase"/>
    <property type="match status" value="1"/>
</dbReference>
<dbReference type="EC" id="3.5.99.6" evidence="4"/>
<dbReference type="GO" id="GO:0019262">
    <property type="term" value="P:N-acetylneuraminate catabolic process"/>
    <property type="evidence" value="ECO:0007669"/>
    <property type="project" value="UniProtKB-UniRule"/>
</dbReference>
<dbReference type="InterPro" id="IPR037171">
    <property type="entry name" value="NagB/RpiA_transferase-like"/>
</dbReference>
<feature type="active site" description="For ring-opening step" evidence="4">
    <location>
        <position position="136"/>
    </location>
</feature>
<dbReference type="InterPro" id="IPR018321">
    <property type="entry name" value="Glucosamine6P_isomerase_CS"/>
</dbReference>
<sequence length="237" mass="26011">MNIILVNDQVSGGQKAFDLIRQGIEENRAKVLGLATGSTPITLYQEMVKSDMDFSDLTAVNLDEYVGLSGTDIQSYRYFMNENLFNDKPFKASYVPDGTATDAEAECVRYDKIIEDNPIDIQILGIGTNGHIGFNEPGTPFDSLTRRVDLVESTIESNKRFFDKKEDVPTEAYSMGIGSIMKAKQIILIAYGEAKADAIYGMIEGEQSTACPASALQNHPNVYVIADAEALSKLTVK</sequence>
<comment type="function">
    <text evidence="4">Catalyzes the reversible isomerization-deamination of glucosamine 6-phosphate (GlcN6P) to form fructose 6-phosphate (Fru6P) and ammonium ion.</text>
</comment>
<dbReference type="KEGG" id="vie:OL234_07345"/>
<dbReference type="AlphaFoldDB" id="A0AAF0I8R8"/>
<dbReference type="GO" id="GO:0005975">
    <property type="term" value="P:carbohydrate metabolic process"/>
    <property type="evidence" value="ECO:0007669"/>
    <property type="project" value="InterPro"/>
</dbReference>
<comment type="pathway">
    <text evidence="4">Amino-sugar metabolism; N-acetylneuraminate degradation; D-fructose 6-phosphate from N-acetylneuraminate: step 5/5.</text>
</comment>
<dbReference type="Proteomes" id="UP001179647">
    <property type="component" value="Chromosome"/>
</dbReference>
<dbReference type="GO" id="GO:0006043">
    <property type="term" value="P:glucosamine catabolic process"/>
    <property type="evidence" value="ECO:0007669"/>
    <property type="project" value="TreeGrafter"/>
</dbReference>
<evidence type="ECO:0000256" key="4">
    <source>
        <dbReference type="HAMAP-Rule" id="MF_01241"/>
    </source>
</evidence>
<dbReference type="GO" id="GO:0004342">
    <property type="term" value="F:glucosamine-6-phosphate deaminase activity"/>
    <property type="evidence" value="ECO:0007669"/>
    <property type="project" value="UniProtKB-UniRule"/>
</dbReference>
<feature type="domain" description="Glucosamine/galactosamine-6-phosphate isomerase" evidence="5">
    <location>
        <begin position="18"/>
        <end position="219"/>
    </location>
</feature>
<dbReference type="EMBL" id="CP110232">
    <property type="protein sequence ID" value="WEG72797.1"/>
    <property type="molecule type" value="Genomic_DNA"/>
</dbReference>
<feature type="active site" description="For ring-opening step" evidence="4">
    <location>
        <position position="129"/>
    </location>
</feature>
<dbReference type="InterPro" id="IPR004547">
    <property type="entry name" value="Glucosamine6P_isomerase"/>
</dbReference>
<evidence type="ECO:0000256" key="3">
    <source>
        <dbReference type="ARBA" id="ARBA00023277"/>
    </source>
</evidence>
<dbReference type="GO" id="GO:0006046">
    <property type="term" value="P:N-acetylglucosamine catabolic process"/>
    <property type="evidence" value="ECO:0007669"/>
    <property type="project" value="TreeGrafter"/>
</dbReference>
<feature type="active site" description="Proton acceptor; for enolization step" evidence="4">
    <location>
        <position position="63"/>
    </location>
</feature>
<evidence type="ECO:0000256" key="2">
    <source>
        <dbReference type="ARBA" id="ARBA00022801"/>
    </source>
</evidence>
<reference evidence="6" key="1">
    <citation type="submission" date="2022-10" db="EMBL/GenBank/DDBJ databases">
        <title>Vagococcus sp. isolated from poultry meat.</title>
        <authorList>
            <person name="Johansson P."/>
            <person name="Bjorkroth J."/>
        </authorList>
    </citation>
    <scope>NUCLEOTIDE SEQUENCE</scope>
    <source>
        <strain evidence="6">STAA11</strain>
    </source>
</reference>
<protein>
    <recommendedName>
        <fullName evidence="4">Glucosamine-6-phosphate deaminase</fullName>
        <ecNumber evidence="4">3.5.99.6</ecNumber>
    </recommendedName>
    <alternativeName>
        <fullName evidence="4">GlcN6P deaminase</fullName>
        <shortName evidence="4">GNPDA</shortName>
    </alternativeName>
    <alternativeName>
        <fullName evidence="4">Glucosamine-6-phosphate isomerase</fullName>
    </alternativeName>
</protein>
<accession>A0AAF0I8R8</accession>
<comment type="similarity">
    <text evidence="4">Belongs to the glucosamine/galactosamine-6-phosphate isomerase family. NagB subfamily.</text>
</comment>
<dbReference type="PANTHER" id="PTHR11280:SF5">
    <property type="entry name" value="GLUCOSAMINE-6-PHOSPHATE ISOMERASE"/>
    <property type="match status" value="1"/>
</dbReference>
<dbReference type="SUPFAM" id="SSF100950">
    <property type="entry name" value="NagB/RpiA/CoA transferase-like"/>
    <property type="match status" value="1"/>
</dbReference>
<dbReference type="HAMAP" id="MF_01241">
    <property type="entry name" value="GlcN6P_deamin"/>
    <property type="match status" value="1"/>
</dbReference>
<dbReference type="PANTHER" id="PTHR11280">
    <property type="entry name" value="GLUCOSAMINE-6-PHOSPHATE ISOMERASE"/>
    <property type="match status" value="1"/>
</dbReference>
<keyword evidence="7" id="KW-1185">Reference proteome</keyword>
<evidence type="ECO:0000259" key="5">
    <source>
        <dbReference type="Pfam" id="PF01182"/>
    </source>
</evidence>
<comment type="catalytic activity">
    <reaction evidence="1 4">
        <text>alpha-D-glucosamine 6-phosphate + H2O = beta-D-fructose 6-phosphate + NH4(+)</text>
        <dbReference type="Rhea" id="RHEA:12172"/>
        <dbReference type="ChEBI" id="CHEBI:15377"/>
        <dbReference type="ChEBI" id="CHEBI:28938"/>
        <dbReference type="ChEBI" id="CHEBI:57634"/>
        <dbReference type="ChEBI" id="CHEBI:75989"/>
        <dbReference type="EC" id="3.5.99.6"/>
    </reaction>
</comment>
<dbReference type="InterPro" id="IPR006148">
    <property type="entry name" value="Glc/Gal-6P_isomerase"/>
</dbReference>
<dbReference type="GO" id="GO:0005737">
    <property type="term" value="C:cytoplasm"/>
    <property type="evidence" value="ECO:0007669"/>
    <property type="project" value="TreeGrafter"/>
</dbReference>
<dbReference type="GO" id="GO:0042802">
    <property type="term" value="F:identical protein binding"/>
    <property type="evidence" value="ECO:0007669"/>
    <property type="project" value="TreeGrafter"/>
</dbReference>
<feature type="active site" description="Proton acceptor; for ring-opening step" evidence="4">
    <location>
        <position position="131"/>
    </location>
</feature>
<dbReference type="PROSITE" id="PS01161">
    <property type="entry name" value="GLC_GALNAC_ISOMERASE"/>
    <property type="match status" value="1"/>
</dbReference>
<evidence type="ECO:0000313" key="6">
    <source>
        <dbReference type="EMBL" id="WEG72797.1"/>
    </source>
</evidence>
<name>A0AAF0I8R8_9ENTE</name>